<dbReference type="SUPFAM" id="SSF50965">
    <property type="entry name" value="Galactose oxidase, central domain"/>
    <property type="match status" value="1"/>
</dbReference>
<proteinExistence type="predicted"/>
<dbReference type="Proteomes" id="UP000251558">
    <property type="component" value="Unassembled WGS sequence"/>
</dbReference>
<dbReference type="InterPro" id="IPR011043">
    <property type="entry name" value="Gal_Oxase/kelch_b-propeller"/>
</dbReference>
<sequence length="264" mass="30484">MTNPVWTWAVEHRLTAYGLNKAFGGPHSKDAGPCWSFGRYGRTETLLPDGRLIRIGGEYEDWYDPDFYIYNNVIVTDAAGRTEIFGYSDRVFPPTDFHTANLVDDRIIMIGNLSYWFARAEKVQMLMLDTTSYGISRFDTSGEAPPWVFKHSSELVENGRAILVRGGLICGPQWPVTVENIDDWRLDLDTGRWERLTRRPWRRFAFVRADGMPNHLHWLGRLLKDRARAEARTRAVFEPSAFAISVPTRDWICSKRCTRPTYLT</sequence>
<organism evidence="1 2">
    <name type="scientific">Mesorhizobium hawassense</name>
    <dbReference type="NCBI Taxonomy" id="1209954"/>
    <lineage>
        <taxon>Bacteria</taxon>
        <taxon>Pseudomonadati</taxon>
        <taxon>Pseudomonadota</taxon>
        <taxon>Alphaproteobacteria</taxon>
        <taxon>Hyphomicrobiales</taxon>
        <taxon>Phyllobacteriaceae</taxon>
        <taxon>Mesorhizobium</taxon>
    </lineage>
</organism>
<dbReference type="EMBL" id="QMBP01000003">
    <property type="protein sequence ID" value="RAZ91155.1"/>
    <property type="molecule type" value="Genomic_DNA"/>
</dbReference>
<name>A0A330HRZ8_9HYPH</name>
<reference evidence="1 2" key="2">
    <citation type="submission" date="2018-07" db="EMBL/GenBank/DDBJ databases">
        <title>Diversity of Mesorhizobium strains in Brazil.</title>
        <authorList>
            <person name="Helene L.C.F."/>
            <person name="Dall'Agnol R."/>
            <person name="Delamuta J.R.M."/>
            <person name="Hungria M."/>
        </authorList>
    </citation>
    <scope>NUCLEOTIDE SEQUENCE [LARGE SCALE GENOMIC DNA]</scope>
    <source>
        <strain evidence="1 2">AC99b</strain>
    </source>
</reference>
<evidence type="ECO:0000313" key="2">
    <source>
        <dbReference type="Proteomes" id="UP000251558"/>
    </source>
</evidence>
<keyword evidence="2" id="KW-1185">Reference proteome</keyword>
<dbReference type="RefSeq" id="WP_167448985.1">
    <property type="nucleotide sequence ID" value="NZ_QMBP01000003.1"/>
</dbReference>
<evidence type="ECO:0000313" key="1">
    <source>
        <dbReference type="EMBL" id="RAZ91155.1"/>
    </source>
</evidence>
<reference evidence="2" key="1">
    <citation type="submission" date="2018-06" db="EMBL/GenBank/DDBJ databases">
        <authorList>
            <person name="Helene L.C."/>
            <person name="Dall'Agnol R."/>
            <person name="Delamuta J.R."/>
            <person name="Hungria M."/>
        </authorList>
    </citation>
    <scope>NUCLEOTIDE SEQUENCE [LARGE SCALE GENOMIC DNA]</scope>
    <source>
        <strain evidence="2">AC99b</strain>
    </source>
</reference>
<comment type="caution">
    <text evidence="1">The sequence shown here is derived from an EMBL/GenBank/DDBJ whole genome shotgun (WGS) entry which is preliminary data.</text>
</comment>
<dbReference type="InterPro" id="IPR015915">
    <property type="entry name" value="Kelch-typ_b-propeller"/>
</dbReference>
<protein>
    <submittedName>
        <fullName evidence="1">Uncharacterized protein</fullName>
    </submittedName>
</protein>
<gene>
    <name evidence="1" type="ORF">DPM33_07470</name>
</gene>
<accession>A0A330HRZ8</accession>
<dbReference type="Gene3D" id="2.120.10.80">
    <property type="entry name" value="Kelch-type beta propeller"/>
    <property type="match status" value="1"/>
</dbReference>
<dbReference type="AlphaFoldDB" id="A0A330HRZ8"/>